<evidence type="ECO:0000256" key="5">
    <source>
        <dbReference type="ARBA" id="ARBA00023242"/>
    </source>
</evidence>
<dbReference type="Pfam" id="PF04969">
    <property type="entry name" value="CS"/>
    <property type="match status" value="1"/>
</dbReference>
<dbReference type="GO" id="GO:0005634">
    <property type="term" value="C:nucleus"/>
    <property type="evidence" value="ECO:0007669"/>
    <property type="project" value="UniProtKB-SubCell"/>
</dbReference>
<keyword evidence="5" id="KW-0539">Nucleus</keyword>
<evidence type="ECO:0000313" key="10">
    <source>
        <dbReference type="Proteomes" id="UP000663829"/>
    </source>
</evidence>
<dbReference type="Proteomes" id="UP000663829">
    <property type="component" value="Unassembled WGS sequence"/>
</dbReference>
<evidence type="ECO:0000256" key="2">
    <source>
        <dbReference type="ARBA" id="ARBA00004496"/>
    </source>
</evidence>
<dbReference type="InterPro" id="IPR003958">
    <property type="entry name" value="CBFA_NFYB_domain"/>
</dbReference>
<organism evidence="8 10">
    <name type="scientific">Didymodactylos carnosus</name>
    <dbReference type="NCBI Taxonomy" id="1234261"/>
    <lineage>
        <taxon>Eukaryota</taxon>
        <taxon>Metazoa</taxon>
        <taxon>Spiralia</taxon>
        <taxon>Gnathifera</taxon>
        <taxon>Rotifera</taxon>
        <taxon>Eurotatoria</taxon>
        <taxon>Bdelloidea</taxon>
        <taxon>Philodinida</taxon>
        <taxon>Philodinidae</taxon>
        <taxon>Didymodactylos</taxon>
    </lineage>
</organism>
<evidence type="ECO:0000256" key="1">
    <source>
        <dbReference type="ARBA" id="ARBA00004123"/>
    </source>
</evidence>
<dbReference type="CDD" id="cd06463">
    <property type="entry name" value="p23_like"/>
    <property type="match status" value="1"/>
</dbReference>
<name>A0A813UPV5_9BILA</name>
<evidence type="ECO:0000259" key="7">
    <source>
        <dbReference type="PROSITE" id="PS51203"/>
    </source>
</evidence>
<reference evidence="8" key="1">
    <citation type="submission" date="2021-02" db="EMBL/GenBank/DDBJ databases">
        <authorList>
            <person name="Nowell W R."/>
        </authorList>
    </citation>
    <scope>NUCLEOTIDE SEQUENCE</scope>
</reference>
<dbReference type="Proteomes" id="UP000681722">
    <property type="component" value="Unassembled WGS sequence"/>
</dbReference>
<evidence type="ECO:0000256" key="3">
    <source>
        <dbReference type="ARBA" id="ARBA00018915"/>
    </source>
</evidence>
<gene>
    <name evidence="8" type="ORF">GPM918_LOCUS4784</name>
    <name evidence="9" type="ORF">SRO942_LOCUS4785</name>
</gene>
<dbReference type="GO" id="GO:0046982">
    <property type="term" value="F:protein heterodimerization activity"/>
    <property type="evidence" value="ECO:0007669"/>
    <property type="project" value="InterPro"/>
</dbReference>
<dbReference type="Pfam" id="PF00808">
    <property type="entry name" value="CBFD_NFYB_HMF"/>
    <property type="match status" value="1"/>
</dbReference>
<dbReference type="Gene3D" id="1.10.20.10">
    <property type="entry name" value="Histone, subunit A"/>
    <property type="match status" value="1"/>
</dbReference>
<evidence type="ECO:0000313" key="9">
    <source>
        <dbReference type="EMBL" id="CAF3612448.1"/>
    </source>
</evidence>
<evidence type="ECO:0000256" key="6">
    <source>
        <dbReference type="SAM" id="MobiDB-lite"/>
    </source>
</evidence>
<dbReference type="OrthoDB" id="428655at2759"/>
<comment type="subcellular location">
    <subcellularLocation>
        <location evidence="2">Cytoplasm</location>
    </subcellularLocation>
    <subcellularLocation>
        <location evidence="1">Nucleus</location>
    </subcellularLocation>
</comment>
<dbReference type="InterPro" id="IPR037895">
    <property type="entry name" value="NUDCD1"/>
</dbReference>
<dbReference type="Gene3D" id="2.60.40.790">
    <property type="match status" value="1"/>
</dbReference>
<dbReference type="EMBL" id="CAJNOQ010000659">
    <property type="protein sequence ID" value="CAF0825696.1"/>
    <property type="molecule type" value="Genomic_DNA"/>
</dbReference>
<protein>
    <recommendedName>
        <fullName evidence="3">NudC domain-containing protein 1</fullName>
    </recommendedName>
</protein>
<evidence type="ECO:0000313" key="8">
    <source>
        <dbReference type="EMBL" id="CAF0825696.1"/>
    </source>
</evidence>
<evidence type="ECO:0000256" key="4">
    <source>
        <dbReference type="ARBA" id="ARBA00022490"/>
    </source>
</evidence>
<dbReference type="SUPFAM" id="SSF49764">
    <property type="entry name" value="HSP20-like chaperones"/>
    <property type="match status" value="1"/>
</dbReference>
<keyword evidence="10" id="KW-1185">Reference proteome</keyword>
<keyword evidence="4" id="KW-0963">Cytoplasm</keyword>
<proteinExistence type="predicted"/>
<dbReference type="InterPro" id="IPR007052">
    <property type="entry name" value="CS_dom"/>
</dbReference>
<feature type="domain" description="CS" evidence="7">
    <location>
        <begin position="489"/>
        <end position="576"/>
    </location>
</feature>
<dbReference type="InterPro" id="IPR009072">
    <property type="entry name" value="Histone-fold"/>
</dbReference>
<feature type="region of interest" description="Disordered" evidence="6">
    <location>
        <begin position="97"/>
        <end position="118"/>
    </location>
</feature>
<dbReference type="AlphaFoldDB" id="A0A813UPV5"/>
<comment type="caution">
    <text evidence="8">The sequence shown here is derived from an EMBL/GenBank/DDBJ whole genome shotgun (WGS) entry which is preliminary data.</text>
</comment>
<accession>A0A813UPV5</accession>
<dbReference type="EMBL" id="CAJOBC010000659">
    <property type="protein sequence ID" value="CAF3612448.1"/>
    <property type="molecule type" value="Genomic_DNA"/>
</dbReference>
<dbReference type="PROSITE" id="PS51203">
    <property type="entry name" value="CS"/>
    <property type="match status" value="1"/>
</dbReference>
<feature type="compositionally biased region" description="Low complexity" evidence="6">
    <location>
        <begin position="98"/>
        <end position="118"/>
    </location>
</feature>
<dbReference type="GO" id="GO:0005737">
    <property type="term" value="C:cytoplasm"/>
    <property type="evidence" value="ECO:0007669"/>
    <property type="project" value="UniProtKB-SubCell"/>
</dbReference>
<dbReference type="InterPro" id="IPR008978">
    <property type="entry name" value="HSP20-like_chaperone"/>
</dbReference>
<dbReference type="SUPFAM" id="SSF47113">
    <property type="entry name" value="Histone-fold"/>
    <property type="match status" value="1"/>
</dbReference>
<dbReference type="CDD" id="cd22906">
    <property type="entry name" value="HFD_DRAP1"/>
    <property type="match status" value="1"/>
</dbReference>
<dbReference type="PANTHER" id="PTHR21664:SF1">
    <property type="entry name" value="NUDC DOMAIN-CONTAINING PROTEIN 1"/>
    <property type="match status" value="1"/>
</dbReference>
<sequence length="1234" mass="142043">MPYRKRSNVQFLPARIKRIMQKDEEVGKLASTVPVIAARALEQFLEEIVTKTLFITTSRSAKTLTPEHIRDMIFSDHRLAFLHELANKTCNVKTTHRSISTSSPISTPTAMSSINQQQKNLQQEQHFTFSPLPMTPNLFIPIDLSKISSPPQQPLISTQLSRSYSDPAYLMPITSDQQKQLEQQQNLNPYYIFVEHHFLKKMSDSVSSSANDVLSGDTKIQWYDFRPNKKLLNPKFDGYRLSLDPLAQYVLKFDNDIQVQSEIDLNDELYIYNCIKAYKSLNHLYYDQWTSNENNDKLYFIDKNCSIFYINVTDDLSHLQQPTCVYQIPSTNKTSNGSMIFVSEKIVLINDGAQKLFIVNNENKKWTLIHQEDLLQDDETFSTRLLHSVIFEQYLHVLIGYVDNKTQYTSDNTKIKTNQCKLIWLTYSLTQIKCVRTRKLEGKKWLDYAAIEMNGEALYIAADCAYQFIYDSMIEVKKPVIPSTLHRIESKYKYRWSETSETISISVDNIPTEGEQKLNVKFDVDCMQCKIGDEVLFDGHLFDSVEIEKSSYRIEDDKLQIMLQKKTPNSIWNDVLKDGEAIEGEMGFVDENSTTTTKLDGQEVEENNKNPQQPFNIQQLEECDQYTNEDDAYLQRLCGNTHRVTHQATLINQILFTTRLTKSELPAICLRHDVDGLIWQLHCVKDENSAPWTHEATFSAFGYVQASKQQRKFISCPLDFSYVVICDMKTHLYLYKQNSTDNLPGTSLRNRKTGQVISTIAKQYMISLENHDEILGNIMDAFFQNPTSTSPNNSSLSFENVSKILAKEPFAMCTQAALLAIRECPFNRSELSQLANRFVFCHTQTTTNPPPPPPPSTTPQVPILPPPPQLIWIKSLNNVQELHCLDLIRQFLENERDVVTCKRLFEILYVDILLDQRNPLFMLYFNSFLKFLSLLISFESKQTLTMIAQWFLTFNPLPSSPSTSNTTSSISPTPPSTSDLLSKIVEHLIHDHVSLATTNSIKNLCSISPLFTLCFISQTCLLLDKDLIGTHLDTQTVQILIELLTYWLTNYTNLLLATLQQCYSQEQSVTAQRSTVLAKSNQLYFNFLPPMIRLNVLFPIRSVEIFLSNQNNTTGINTLRTNMDYLHTSILSFLFSIVNDQQQQHQYVRYLLPPNYFEQLSLNIYDIIGKEGPDKTSVDDCIQRYLQILAIAKTHPSTLTQIKIRELGKQIPLLTRHKLFGVLQRKEQQESKKK</sequence>
<dbReference type="PANTHER" id="PTHR21664">
    <property type="entry name" value="CHRONIC MYELOGENOUS LEUKEMIA TUMOR ANTIGEN 66"/>
    <property type="match status" value="1"/>
</dbReference>